<dbReference type="SMART" id="SM00091">
    <property type="entry name" value="PAS"/>
    <property type="match status" value="2"/>
</dbReference>
<keyword evidence="11" id="KW-1185">Reference proteome</keyword>
<dbReference type="EMBL" id="CP016359">
    <property type="protein sequence ID" value="APU68668.1"/>
    <property type="molecule type" value="Genomic_DNA"/>
</dbReference>
<dbReference type="PROSITE" id="PS50112">
    <property type="entry name" value="PAS"/>
    <property type="match status" value="2"/>
</dbReference>
<dbReference type="InterPro" id="IPR005467">
    <property type="entry name" value="His_kinase_dom"/>
</dbReference>
<dbReference type="InterPro" id="IPR035965">
    <property type="entry name" value="PAS-like_dom_sf"/>
</dbReference>
<keyword evidence="6" id="KW-0812">Transmembrane</keyword>
<dbReference type="EC" id="2.7.13.3" evidence="3"/>
<dbReference type="InterPro" id="IPR036890">
    <property type="entry name" value="HATPase_C_sf"/>
</dbReference>
<evidence type="ECO:0000313" key="11">
    <source>
        <dbReference type="Proteomes" id="UP000186230"/>
    </source>
</evidence>
<dbReference type="Pfam" id="PF13426">
    <property type="entry name" value="PAS_9"/>
    <property type="match status" value="1"/>
</dbReference>
<reference evidence="10 11" key="1">
    <citation type="submission" date="2016-07" db="EMBL/GenBank/DDBJ databases">
        <title>Multi-omics approach to identify versatile polysaccharide utilization systems of a marine flavobacterium Gramella flava.</title>
        <authorList>
            <person name="Tang K."/>
        </authorList>
    </citation>
    <scope>NUCLEOTIDE SEQUENCE [LARGE SCALE GENOMIC DNA]</scope>
    <source>
        <strain evidence="10 11">JLT2011</strain>
    </source>
</reference>
<dbReference type="PROSITE" id="PS50109">
    <property type="entry name" value="HIS_KIN"/>
    <property type="match status" value="1"/>
</dbReference>
<dbReference type="GO" id="GO:0016020">
    <property type="term" value="C:membrane"/>
    <property type="evidence" value="ECO:0007669"/>
    <property type="project" value="UniProtKB-SubCell"/>
</dbReference>
<evidence type="ECO:0000256" key="3">
    <source>
        <dbReference type="ARBA" id="ARBA00012438"/>
    </source>
</evidence>
<comment type="catalytic activity">
    <reaction evidence="1">
        <text>ATP + protein L-histidine = ADP + protein N-phospho-L-histidine.</text>
        <dbReference type="EC" id="2.7.13.3"/>
    </reaction>
</comment>
<dbReference type="PROSITE" id="PS50113">
    <property type="entry name" value="PAC"/>
    <property type="match status" value="2"/>
</dbReference>
<dbReference type="PANTHER" id="PTHR43304:SF1">
    <property type="entry name" value="PAC DOMAIN-CONTAINING PROTEIN"/>
    <property type="match status" value="1"/>
</dbReference>
<dbReference type="GO" id="GO:0006355">
    <property type="term" value="P:regulation of DNA-templated transcription"/>
    <property type="evidence" value="ECO:0007669"/>
    <property type="project" value="InterPro"/>
</dbReference>
<dbReference type="InterPro" id="IPR052162">
    <property type="entry name" value="Sensor_kinase/Photoreceptor"/>
</dbReference>
<accession>A0A1L7I4X6</accession>
<name>A0A1L7I4X6_9FLAO</name>
<dbReference type="AlphaFoldDB" id="A0A1L7I4X6"/>
<evidence type="ECO:0000256" key="5">
    <source>
        <dbReference type="ARBA" id="ARBA00022679"/>
    </source>
</evidence>
<dbReference type="KEGG" id="gfl:GRFL_1944"/>
<dbReference type="Gene3D" id="3.30.450.350">
    <property type="entry name" value="CHASE domain"/>
    <property type="match status" value="1"/>
</dbReference>
<dbReference type="PANTHER" id="PTHR43304">
    <property type="entry name" value="PHYTOCHROME-LIKE PROTEIN CPH1"/>
    <property type="match status" value="1"/>
</dbReference>
<dbReference type="STRING" id="1229726.GRFL_1944"/>
<evidence type="ECO:0000256" key="7">
    <source>
        <dbReference type="ARBA" id="ARBA00022777"/>
    </source>
</evidence>
<dbReference type="InterPro" id="IPR000014">
    <property type="entry name" value="PAS"/>
</dbReference>
<dbReference type="NCBIfam" id="TIGR00229">
    <property type="entry name" value="sensory_box"/>
    <property type="match status" value="2"/>
</dbReference>
<organism evidence="10 11">
    <name type="scientific">Christiangramia flava JLT2011</name>
    <dbReference type="NCBI Taxonomy" id="1229726"/>
    <lineage>
        <taxon>Bacteria</taxon>
        <taxon>Pseudomonadati</taxon>
        <taxon>Bacteroidota</taxon>
        <taxon>Flavobacteriia</taxon>
        <taxon>Flavobacteriales</taxon>
        <taxon>Flavobacteriaceae</taxon>
        <taxon>Christiangramia</taxon>
    </lineage>
</organism>
<dbReference type="InterPro" id="IPR006189">
    <property type="entry name" value="CHASE_dom"/>
</dbReference>
<dbReference type="OrthoDB" id="5522855at2"/>
<dbReference type="SMART" id="SM00387">
    <property type="entry name" value="HATPase_c"/>
    <property type="match status" value="1"/>
</dbReference>
<dbReference type="Pfam" id="PF02518">
    <property type="entry name" value="HATPase_c"/>
    <property type="match status" value="1"/>
</dbReference>
<keyword evidence="8" id="KW-1133">Transmembrane helix</keyword>
<dbReference type="Proteomes" id="UP000186230">
    <property type="component" value="Chromosome"/>
</dbReference>
<dbReference type="GO" id="GO:0004673">
    <property type="term" value="F:protein histidine kinase activity"/>
    <property type="evidence" value="ECO:0007669"/>
    <property type="project" value="UniProtKB-EC"/>
</dbReference>
<dbReference type="SUPFAM" id="SSF55785">
    <property type="entry name" value="PYP-like sensor domain (PAS domain)"/>
    <property type="match status" value="2"/>
</dbReference>
<dbReference type="InterPro" id="IPR000700">
    <property type="entry name" value="PAS-assoc_C"/>
</dbReference>
<dbReference type="Pfam" id="PF00989">
    <property type="entry name" value="PAS"/>
    <property type="match status" value="1"/>
</dbReference>
<evidence type="ECO:0000256" key="1">
    <source>
        <dbReference type="ARBA" id="ARBA00000085"/>
    </source>
</evidence>
<dbReference type="Gene3D" id="3.30.450.20">
    <property type="entry name" value="PAS domain"/>
    <property type="match status" value="2"/>
</dbReference>
<keyword evidence="7 10" id="KW-0418">Kinase</keyword>
<comment type="subcellular location">
    <subcellularLocation>
        <location evidence="2">Membrane</location>
    </subcellularLocation>
</comment>
<dbReference type="PROSITE" id="PS50839">
    <property type="entry name" value="CHASE"/>
    <property type="match status" value="1"/>
</dbReference>
<evidence type="ECO:0000256" key="2">
    <source>
        <dbReference type="ARBA" id="ARBA00004370"/>
    </source>
</evidence>
<dbReference type="GO" id="GO:0007165">
    <property type="term" value="P:signal transduction"/>
    <property type="evidence" value="ECO:0007669"/>
    <property type="project" value="UniProtKB-ARBA"/>
</dbReference>
<protein>
    <recommendedName>
        <fullName evidence="3">histidine kinase</fullName>
        <ecNumber evidence="3">2.7.13.3</ecNumber>
    </recommendedName>
</protein>
<sequence length="783" mass="89896">MERRQIVNNPSQKVWSKPLLAGAFTFLLVVIIGFIILWQRYQIMIETRQREMSGIINVVEQNIEQSLKYSYSAALSLALQINEDGEIEDFDHIASQLVDQNSNIDGIETVPGGIIDQVYPYEQNKAAIGYNILADSTRNAEAQIAIEEKKMFFAGPVELRQGGYSVIGRLPVFIKDQFWGFTAVLIDFNKILETSGIEQFSAGDYKFQFAKVNPETGEEDFLLDSIQLDHSYSEEVTLPEGDWKIYIVPDKPNHIFYSLLPVSVLVLLLGLAFAFLVYRFMKQPQVLEEQVRKKSGELAASELRFRTIFNQAAIGMVRVDSTTGMILETNKRFQELLGYTNEELQQMDYRMVSHPEDITDNTQLMSKLRENQLREYSLQKRLKRKDGKTIWIKLNVSPLWPPGEPATSHIALIEDISAQVKAKEKLEENEKRFRSLVENTNEIILIINRRGEVVYHSPSLKKVTGYDQLETFGNEILSFIHPVERSVMLKKLEESYYAEGVPFSEIIMRFKAQQGHYIWMSATLTNMLHEKNINGYVVNLRDISGKKEAELNLMKSYDFVMEQNKRLLNFAYIVSHNLRSHSSNFESILELYDLEDDQEERQNYINLLRDVSASLNQTLVDLNEVVSINTNLEIKAEEIQVREYTEKALAVLSLQIESMNAKIINEVPENMKVIFNPAYMESILLNFITNALRYSRPDTIPEVHISAEKEKDRWVLKVCDNGIGIDLEKHKDKVFGLYKTFTDRKDSRGVGLFITKNQVNAMGGEVGVESTLGEGTCFKVFFK</sequence>
<dbReference type="InterPro" id="IPR003594">
    <property type="entry name" value="HATPase_dom"/>
</dbReference>
<dbReference type="InterPro" id="IPR042240">
    <property type="entry name" value="CHASE_sf"/>
</dbReference>
<dbReference type="PRINTS" id="PR00344">
    <property type="entry name" value="BCTRLSENSOR"/>
</dbReference>
<dbReference type="CDD" id="cd00130">
    <property type="entry name" value="PAS"/>
    <property type="match status" value="2"/>
</dbReference>
<keyword evidence="9" id="KW-0472">Membrane</keyword>
<evidence type="ECO:0000256" key="6">
    <source>
        <dbReference type="ARBA" id="ARBA00022692"/>
    </source>
</evidence>
<proteinExistence type="predicted"/>
<evidence type="ECO:0000256" key="9">
    <source>
        <dbReference type="ARBA" id="ARBA00023136"/>
    </source>
</evidence>
<evidence type="ECO:0000256" key="4">
    <source>
        <dbReference type="ARBA" id="ARBA00022553"/>
    </source>
</evidence>
<dbReference type="Gene3D" id="3.30.565.10">
    <property type="entry name" value="Histidine kinase-like ATPase, C-terminal domain"/>
    <property type="match status" value="1"/>
</dbReference>
<evidence type="ECO:0000256" key="8">
    <source>
        <dbReference type="ARBA" id="ARBA00022989"/>
    </source>
</evidence>
<gene>
    <name evidence="10" type="ORF">GRFL_1944</name>
</gene>
<dbReference type="RefSeq" id="WP_083644410.1">
    <property type="nucleotide sequence ID" value="NZ_AMRU01000012.1"/>
</dbReference>
<evidence type="ECO:0000313" key="10">
    <source>
        <dbReference type="EMBL" id="APU68668.1"/>
    </source>
</evidence>
<keyword evidence="4" id="KW-0597">Phosphoprotein</keyword>
<dbReference type="Pfam" id="PF03924">
    <property type="entry name" value="CHASE"/>
    <property type="match status" value="1"/>
</dbReference>
<dbReference type="SMART" id="SM01079">
    <property type="entry name" value="CHASE"/>
    <property type="match status" value="1"/>
</dbReference>
<dbReference type="SUPFAM" id="SSF55874">
    <property type="entry name" value="ATPase domain of HSP90 chaperone/DNA topoisomerase II/histidine kinase"/>
    <property type="match status" value="1"/>
</dbReference>
<dbReference type="InterPro" id="IPR013767">
    <property type="entry name" value="PAS_fold"/>
</dbReference>
<keyword evidence="5" id="KW-0808">Transferase</keyword>
<dbReference type="InterPro" id="IPR004358">
    <property type="entry name" value="Sig_transdc_His_kin-like_C"/>
</dbReference>